<keyword evidence="6" id="KW-0539">Nucleus</keyword>
<evidence type="ECO:0000256" key="2">
    <source>
        <dbReference type="ARBA" id="ARBA00004331"/>
    </source>
</evidence>
<evidence type="ECO:0000256" key="7">
    <source>
        <dbReference type="SAM" id="MobiDB-lite"/>
    </source>
</evidence>
<evidence type="ECO:0000256" key="3">
    <source>
        <dbReference type="ARBA" id="ARBA00005469"/>
    </source>
</evidence>
<dbReference type="GO" id="GO:1990825">
    <property type="term" value="F:sequence-specific mRNA binding"/>
    <property type="evidence" value="ECO:0007669"/>
    <property type="project" value="TreeGrafter"/>
</dbReference>
<comment type="similarity">
    <text evidence="3">Belongs to the SHFL family.</text>
</comment>
<dbReference type="GO" id="GO:0043022">
    <property type="term" value="F:ribosome binding"/>
    <property type="evidence" value="ECO:0007669"/>
    <property type="project" value="TreeGrafter"/>
</dbReference>
<reference evidence="8" key="1">
    <citation type="submission" date="2019-08" db="EMBL/GenBank/DDBJ databases">
        <title>The improved chromosome-level genome for the pearl oyster Pinctada fucata martensii using PacBio sequencing and Hi-C.</title>
        <authorList>
            <person name="Zheng Z."/>
        </authorList>
    </citation>
    <scope>NUCLEOTIDE SEQUENCE</scope>
    <source>
        <strain evidence="8">ZZ-2019</strain>
        <tissue evidence="8">Adductor muscle</tissue>
    </source>
</reference>
<protein>
    <recommendedName>
        <fullName evidence="10">Repressor of yield of DENV protein</fullName>
    </recommendedName>
</protein>
<comment type="subcellular location">
    <subcellularLocation>
        <location evidence="2">Cytoplasm</location>
        <location evidence="2">Cytoplasmic ribonucleoprotein granule</location>
    </subcellularLocation>
    <subcellularLocation>
        <location evidence="1">Nucleus</location>
    </subcellularLocation>
</comment>
<evidence type="ECO:0000256" key="4">
    <source>
        <dbReference type="ARBA" id="ARBA00022490"/>
    </source>
</evidence>
<gene>
    <name evidence="8" type="ORF">FSP39_019569</name>
</gene>
<dbReference type="GO" id="GO:0045087">
    <property type="term" value="P:innate immune response"/>
    <property type="evidence" value="ECO:0007669"/>
    <property type="project" value="TreeGrafter"/>
</dbReference>
<dbReference type="PANTHER" id="PTHR16135">
    <property type="entry name" value="REPRESSOR OF YIELD OF DENV PROTEIN"/>
    <property type="match status" value="1"/>
</dbReference>
<keyword evidence="4" id="KW-0963">Cytoplasm</keyword>
<evidence type="ECO:0000313" key="8">
    <source>
        <dbReference type="EMBL" id="KAK3098451.1"/>
    </source>
</evidence>
<comment type="caution">
    <text evidence="8">The sequence shown here is derived from an EMBL/GenBank/DDBJ whole genome shotgun (WGS) entry which is preliminary data.</text>
</comment>
<accession>A0AA88Y5U5</accession>
<feature type="compositionally biased region" description="Basic residues" evidence="7">
    <location>
        <begin position="208"/>
        <end position="219"/>
    </location>
</feature>
<dbReference type="AlphaFoldDB" id="A0AA88Y5U5"/>
<evidence type="ECO:0000256" key="1">
    <source>
        <dbReference type="ARBA" id="ARBA00004123"/>
    </source>
</evidence>
<dbReference type="InterPro" id="IPR026795">
    <property type="entry name" value="SHFL"/>
</dbReference>
<dbReference type="GO" id="GO:0075523">
    <property type="term" value="P:viral translational frameshifting"/>
    <property type="evidence" value="ECO:0007669"/>
    <property type="project" value="TreeGrafter"/>
</dbReference>
<sequence>MDISKKEQDRLISHIRELYHGRFDRQEVRKLLENHNWNQEETNDFIINSEPSVVRQLIHGKTEEELADILQNQLIISGAKSNRVSESLRQFACESCDHDWWTKVPDRKPVSECRKCRSKFDAIPREDEWGWAIFRCKSCKKEFSGFGQMNVTESECYGCHTMVMPRKVLPPSRRRDPKSESKHSCDAPDCTAHRNHGQGGDHKECVHPRSRAARGKRRVVLASARHVSTGSTVNSYTPDDDVISTRSISPTLESIHEDD</sequence>
<dbReference type="PANTHER" id="PTHR16135:SF2">
    <property type="entry name" value="SHIFTLESS ANTIVIRAL INHIBITOR OF RIBOSOMAL FRAMESHIFTING PROTEIN"/>
    <property type="match status" value="1"/>
</dbReference>
<feature type="region of interest" description="Disordered" evidence="7">
    <location>
        <begin position="168"/>
        <end position="259"/>
    </location>
</feature>
<proteinExistence type="inferred from homology"/>
<dbReference type="Proteomes" id="UP001186944">
    <property type="component" value="Unassembled WGS sequence"/>
</dbReference>
<keyword evidence="5" id="KW-0694">RNA-binding</keyword>
<dbReference type="GO" id="GO:0036464">
    <property type="term" value="C:cytoplasmic ribonucleoprotein granule"/>
    <property type="evidence" value="ECO:0007669"/>
    <property type="project" value="UniProtKB-SubCell"/>
</dbReference>
<evidence type="ECO:0000256" key="6">
    <source>
        <dbReference type="ARBA" id="ARBA00023242"/>
    </source>
</evidence>
<evidence type="ECO:0000313" key="9">
    <source>
        <dbReference type="Proteomes" id="UP001186944"/>
    </source>
</evidence>
<dbReference type="Pfam" id="PF15135">
    <property type="entry name" value="UPF0515"/>
    <property type="match status" value="1"/>
</dbReference>
<evidence type="ECO:0008006" key="10">
    <source>
        <dbReference type="Google" id="ProtNLM"/>
    </source>
</evidence>
<keyword evidence="9" id="KW-1185">Reference proteome</keyword>
<dbReference type="GO" id="GO:0005634">
    <property type="term" value="C:nucleus"/>
    <property type="evidence" value="ECO:0007669"/>
    <property type="project" value="UniProtKB-SubCell"/>
</dbReference>
<name>A0AA88Y5U5_PINIB</name>
<feature type="compositionally biased region" description="Polar residues" evidence="7">
    <location>
        <begin position="226"/>
        <end position="237"/>
    </location>
</feature>
<feature type="compositionally biased region" description="Basic and acidic residues" evidence="7">
    <location>
        <begin position="173"/>
        <end position="186"/>
    </location>
</feature>
<dbReference type="EMBL" id="VSWD01000007">
    <property type="protein sequence ID" value="KAK3098451.1"/>
    <property type="molecule type" value="Genomic_DNA"/>
</dbReference>
<evidence type="ECO:0000256" key="5">
    <source>
        <dbReference type="ARBA" id="ARBA00022884"/>
    </source>
</evidence>
<organism evidence="8 9">
    <name type="scientific">Pinctada imbricata</name>
    <name type="common">Atlantic pearl-oyster</name>
    <name type="synonym">Pinctada martensii</name>
    <dbReference type="NCBI Taxonomy" id="66713"/>
    <lineage>
        <taxon>Eukaryota</taxon>
        <taxon>Metazoa</taxon>
        <taxon>Spiralia</taxon>
        <taxon>Lophotrochozoa</taxon>
        <taxon>Mollusca</taxon>
        <taxon>Bivalvia</taxon>
        <taxon>Autobranchia</taxon>
        <taxon>Pteriomorphia</taxon>
        <taxon>Pterioida</taxon>
        <taxon>Pterioidea</taxon>
        <taxon>Pteriidae</taxon>
        <taxon>Pinctada</taxon>
    </lineage>
</organism>